<comment type="caution">
    <text evidence="8">The sequence shown here is derived from an EMBL/GenBank/DDBJ whole genome shotgun (WGS) entry which is preliminary data.</text>
</comment>
<dbReference type="InterPro" id="IPR004630">
    <property type="entry name" value="UPF0324_YeiH-like"/>
</dbReference>
<evidence type="ECO:0000256" key="7">
    <source>
        <dbReference type="SAM" id="Phobius"/>
    </source>
</evidence>
<feature type="transmembrane region" description="Helical" evidence="7">
    <location>
        <begin position="12"/>
        <end position="32"/>
    </location>
</feature>
<accession>A0ABQ0E3B4</accession>
<organism evidence="8 9">
    <name type="scientific">Porphyromonas miyakawae</name>
    <dbReference type="NCBI Taxonomy" id="3137470"/>
    <lineage>
        <taxon>Bacteria</taxon>
        <taxon>Pseudomonadati</taxon>
        <taxon>Bacteroidota</taxon>
        <taxon>Bacteroidia</taxon>
        <taxon>Bacteroidales</taxon>
        <taxon>Porphyromonadaceae</taxon>
        <taxon>Porphyromonas</taxon>
    </lineage>
</organism>
<feature type="transmembrane region" description="Helical" evidence="7">
    <location>
        <begin position="255"/>
        <end position="274"/>
    </location>
</feature>
<gene>
    <name evidence="8" type="ORF">Tsumi_12730</name>
</gene>
<keyword evidence="4 7" id="KW-0812">Transmembrane</keyword>
<dbReference type="PROSITE" id="PS51257">
    <property type="entry name" value="PROKAR_LIPOPROTEIN"/>
    <property type="match status" value="1"/>
</dbReference>
<evidence type="ECO:0000313" key="9">
    <source>
        <dbReference type="Proteomes" id="UP001628220"/>
    </source>
</evidence>
<feature type="transmembrane region" description="Helical" evidence="7">
    <location>
        <begin position="38"/>
        <end position="54"/>
    </location>
</feature>
<dbReference type="PANTHER" id="PTHR30106:SF2">
    <property type="entry name" value="UPF0324 INNER MEMBRANE PROTEIN YEIH"/>
    <property type="match status" value="1"/>
</dbReference>
<feature type="transmembrane region" description="Helical" evidence="7">
    <location>
        <begin position="128"/>
        <end position="145"/>
    </location>
</feature>
<keyword evidence="6 7" id="KW-0472">Membrane</keyword>
<keyword evidence="3" id="KW-1003">Cell membrane</keyword>
<evidence type="ECO:0000256" key="3">
    <source>
        <dbReference type="ARBA" id="ARBA00022475"/>
    </source>
</evidence>
<evidence type="ECO:0000256" key="5">
    <source>
        <dbReference type="ARBA" id="ARBA00022989"/>
    </source>
</evidence>
<feature type="transmembrane region" description="Helical" evidence="7">
    <location>
        <begin position="224"/>
        <end position="243"/>
    </location>
</feature>
<proteinExistence type="inferred from homology"/>
<dbReference type="EMBL" id="BAAFSF010000004">
    <property type="protein sequence ID" value="GAB1252167.1"/>
    <property type="molecule type" value="Genomic_DNA"/>
</dbReference>
<protein>
    <submittedName>
        <fullName evidence="8">YeiH family protein</fullName>
    </submittedName>
</protein>
<dbReference type="PANTHER" id="PTHR30106">
    <property type="entry name" value="INNER MEMBRANE PROTEIN YEIH-RELATED"/>
    <property type="match status" value="1"/>
</dbReference>
<dbReference type="Pfam" id="PF03601">
    <property type="entry name" value="Cons_hypoth698"/>
    <property type="match status" value="1"/>
</dbReference>
<dbReference type="InterPro" id="IPR018383">
    <property type="entry name" value="UPF0324_pro"/>
</dbReference>
<sequence length="349" mass="37401">MPHFERQTLLQGVLYVAFFSCAALLIGKMPLFSETLRLSPLIIGVLMGMIYANTLRSSFPAEWESGLKFCAKRILRLAIVFYAFRLSITNFVEAGWAAFLIDVTIVTVTALLGIGLGRLLKLDRQTSLLVASGSAICGAAAVLGTESVIKAKPERTVVAVATVVLFGTLSMFLYPLVYSTGILGLTPHQMAIYTGSTVHEVAHVAGAGGAMGAEIAATATITKMLRVVLLAPFLVVVGLFTGRSKSEAGGTKQRIPIPWFAIWFLALIFVNTLFTQVAQSWGIGDAYTSVTDAIKQIDDFALTMAMVALGMDATFAKFKAAGAKPFLLALALFIWLTLGGYLLVRLFVA</sequence>
<comment type="similarity">
    <text evidence="2">Belongs to the UPF0324 family.</text>
</comment>
<feature type="transmembrane region" description="Helical" evidence="7">
    <location>
        <begin position="157"/>
        <end position="177"/>
    </location>
</feature>
<comment type="subcellular location">
    <subcellularLocation>
        <location evidence="1">Cell membrane</location>
        <topology evidence="1">Multi-pass membrane protein</topology>
    </subcellularLocation>
</comment>
<evidence type="ECO:0000256" key="4">
    <source>
        <dbReference type="ARBA" id="ARBA00022692"/>
    </source>
</evidence>
<reference evidence="8 9" key="1">
    <citation type="journal article" date="2025" name="Int. J. Syst. Evol. Microbiol.">
        <title>Desulfovibrio falkowii sp. nov., Porphyromonas miyakawae sp. nov., Mediterraneibacter flintii sp. nov. and Owariibacterium komagatae gen. nov., sp. nov., isolated from human faeces.</title>
        <authorList>
            <person name="Hamaguchi T."/>
            <person name="Ohara M."/>
            <person name="Hisatomi A."/>
            <person name="Sekiguchi K."/>
            <person name="Takeda J.I."/>
            <person name="Ueyama J."/>
            <person name="Ito M."/>
            <person name="Nishiwaki H."/>
            <person name="Ogi T."/>
            <person name="Hirayama M."/>
            <person name="Ohkuma M."/>
            <person name="Sakamoto M."/>
            <person name="Ohno K."/>
        </authorList>
    </citation>
    <scope>NUCLEOTIDE SEQUENCE [LARGE SCALE GENOMIC DNA]</scope>
    <source>
        <strain evidence="8 9">13CB11C</strain>
    </source>
</reference>
<evidence type="ECO:0000313" key="8">
    <source>
        <dbReference type="EMBL" id="GAB1252167.1"/>
    </source>
</evidence>
<dbReference type="Proteomes" id="UP001628220">
    <property type="component" value="Unassembled WGS sequence"/>
</dbReference>
<keyword evidence="9" id="KW-1185">Reference proteome</keyword>
<dbReference type="NCBIfam" id="TIGR00698">
    <property type="entry name" value="YeiH family putative sulfate export transporter"/>
    <property type="match status" value="1"/>
</dbReference>
<evidence type="ECO:0000256" key="6">
    <source>
        <dbReference type="ARBA" id="ARBA00023136"/>
    </source>
</evidence>
<feature type="transmembrane region" description="Helical" evidence="7">
    <location>
        <begin position="98"/>
        <end position="116"/>
    </location>
</feature>
<keyword evidence="5 7" id="KW-1133">Transmembrane helix</keyword>
<evidence type="ECO:0000256" key="1">
    <source>
        <dbReference type="ARBA" id="ARBA00004651"/>
    </source>
</evidence>
<feature type="transmembrane region" description="Helical" evidence="7">
    <location>
        <begin position="326"/>
        <end position="348"/>
    </location>
</feature>
<dbReference type="RefSeq" id="WP_411915932.1">
    <property type="nucleotide sequence ID" value="NZ_BAAFSF010000004.1"/>
</dbReference>
<evidence type="ECO:0000256" key="2">
    <source>
        <dbReference type="ARBA" id="ARBA00007977"/>
    </source>
</evidence>
<name>A0ABQ0E3B4_9PORP</name>